<evidence type="ECO:0000259" key="5">
    <source>
        <dbReference type="PROSITE" id="PS50125"/>
    </source>
</evidence>
<dbReference type="OrthoDB" id="341967at2"/>
<feature type="transmembrane region" description="Helical" evidence="4">
    <location>
        <begin position="97"/>
        <end position="125"/>
    </location>
</feature>
<dbReference type="InterPro" id="IPR036010">
    <property type="entry name" value="2Fe-2S_ferredoxin-like_sf"/>
</dbReference>
<dbReference type="SUPFAM" id="SSF81343">
    <property type="entry name" value="Fumarate reductase respiratory complex transmembrane subunits"/>
    <property type="match status" value="1"/>
</dbReference>
<dbReference type="SMART" id="SM00044">
    <property type="entry name" value="CYCc"/>
    <property type="match status" value="1"/>
</dbReference>
<reference evidence="7 8" key="1">
    <citation type="journal article" date="2015" name="Stand. Genomic Sci.">
        <title>Genomic Encyclopedia of Bacterial and Archaeal Type Strains, Phase III: the genomes of soil and plant-associated and newly described type strains.</title>
        <authorList>
            <person name="Whitman W.B."/>
            <person name="Woyke T."/>
            <person name="Klenk H.P."/>
            <person name="Zhou Y."/>
            <person name="Lilburn T.G."/>
            <person name="Beck B.J."/>
            <person name="De Vos P."/>
            <person name="Vandamme P."/>
            <person name="Eisen J.A."/>
            <person name="Garrity G."/>
            <person name="Hugenholtz P."/>
            <person name="Kyrpides N.C."/>
        </authorList>
    </citation>
    <scope>NUCLEOTIDE SEQUENCE [LARGE SCALE GENOMIC DNA]</scope>
    <source>
        <strain evidence="7 8">CGMCC 1.10948</strain>
    </source>
</reference>
<evidence type="ECO:0000313" key="8">
    <source>
        <dbReference type="Proteomes" id="UP000316291"/>
    </source>
</evidence>
<comment type="caution">
    <text evidence="7">The sequence shown here is derived from an EMBL/GenBank/DDBJ whole genome shotgun (WGS) entry which is preliminary data.</text>
</comment>
<keyword evidence="4" id="KW-0812">Transmembrane</keyword>
<evidence type="ECO:0000313" key="7">
    <source>
        <dbReference type="EMBL" id="TWI72566.1"/>
    </source>
</evidence>
<dbReference type="Pfam" id="PF00211">
    <property type="entry name" value="Guanylate_cyc"/>
    <property type="match status" value="1"/>
</dbReference>
<dbReference type="InterPro" id="IPR001041">
    <property type="entry name" value="2Fe-2S_ferredoxin-type"/>
</dbReference>
<accession>A0A562RW28</accession>
<dbReference type="GO" id="GO:0035556">
    <property type="term" value="P:intracellular signal transduction"/>
    <property type="evidence" value="ECO:0007669"/>
    <property type="project" value="InterPro"/>
</dbReference>
<dbReference type="PROSITE" id="PS51085">
    <property type="entry name" value="2FE2S_FER_2"/>
    <property type="match status" value="1"/>
</dbReference>
<evidence type="ECO:0000256" key="4">
    <source>
        <dbReference type="SAM" id="Phobius"/>
    </source>
</evidence>
<keyword evidence="3 4" id="KW-0472">Membrane</keyword>
<sequence>MATAPVHMPELVRATSVRQVRLVCGIILFAYVVSHFLNHALGNISVDAMEAGVYYHVLFWQFLPVTIVFYAAALIHAGLGVFALYQRREFRWKTVEPLQLALGLSIPLLVMAHVIGIRLGLTLYGHEKLYPQELYLFFVLAPARLWQMTILLVVAWVHGCVGIYFWLRMKSFFTRAAPYLLAAAVLIPTLALLGIYQGGRSVAADSDDADWRKTNYTRQQVGTVAENKVLDRISGGLVMGYFGLLGVVLLARGARAWRERRGGMIALSYGNGKTVRVPKGLSVLEASLRHNVPHASVCGGRARCSTCRIRVIGDHGALPQPSQREAFVLARVGTADPSIRLACQLRPECDLSFFQLFTPHTQAADGQATTPARIGQERYLVSLFVDMRGSTQLAEKRLPFDTVFIVNRFLGAVSQAVIANGGQPNQFVGDGMLALFGLSADPQEACRQALKAASSLAANIDELNQLLSHDLREPIRFGIGIHGGEVIIGDIGYRDHIVFTALGDAVNVAARLQDMTKTLACEAIVSEEVRRTAGLADDALPQQEVAIRGRDEPMAVRVVADARELAGLVDRGALVAA</sequence>
<evidence type="ECO:0000256" key="3">
    <source>
        <dbReference type="ARBA" id="ARBA00023136"/>
    </source>
</evidence>
<dbReference type="GO" id="GO:0051536">
    <property type="term" value="F:iron-sulfur cluster binding"/>
    <property type="evidence" value="ECO:0007669"/>
    <property type="project" value="InterPro"/>
</dbReference>
<dbReference type="SUPFAM" id="SSF54292">
    <property type="entry name" value="2Fe-2S ferredoxin-like"/>
    <property type="match status" value="1"/>
</dbReference>
<dbReference type="Gene3D" id="3.30.70.1230">
    <property type="entry name" value="Nucleotide cyclase"/>
    <property type="match status" value="1"/>
</dbReference>
<dbReference type="InterPro" id="IPR034804">
    <property type="entry name" value="SQR/QFR_C/D"/>
</dbReference>
<dbReference type="PANTHER" id="PTHR43081">
    <property type="entry name" value="ADENYLATE CYCLASE, TERMINAL-DIFFERENTIATION SPECIFIC-RELATED"/>
    <property type="match status" value="1"/>
</dbReference>
<dbReference type="Pfam" id="PF00111">
    <property type="entry name" value="Fer2"/>
    <property type="match status" value="1"/>
</dbReference>
<dbReference type="AlphaFoldDB" id="A0A562RW28"/>
<dbReference type="RefSeq" id="WP_018643713.1">
    <property type="nucleotide sequence ID" value="NZ_VLLA01000004.1"/>
</dbReference>
<name>A0A562RW28_9BRAD</name>
<dbReference type="InterPro" id="IPR001054">
    <property type="entry name" value="A/G_cyclase"/>
</dbReference>
<dbReference type="InterPro" id="IPR012675">
    <property type="entry name" value="Beta-grasp_dom_sf"/>
</dbReference>
<keyword evidence="4" id="KW-1133">Transmembrane helix</keyword>
<dbReference type="GO" id="GO:0004016">
    <property type="term" value="F:adenylate cyclase activity"/>
    <property type="evidence" value="ECO:0007669"/>
    <property type="project" value="UniProtKB-ARBA"/>
</dbReference>
<dbReference type="InterPro" id="IPR050697">
    <property type="entry name" value="Adenylyl/Guanylyl_Cyclase_3/4"/>
</dbReference>
<dbReference type="CDD" id="cd07302">
    <property type="entry name" value="CHD"/>
    <property type="match status" value="1"/>
</dbReference>
<dbReference type="GO" id="GO:0005886">
    <property type="term" value="C:plasma membrane"/>
    <property type="evidence" value="ECO:0007669"/>
    <property type="project" value="UniProtKB-SubCell"/>
</dbReference>
<comment type="subcellular location">
    <subcellularLocation>
        <location evidence="1">Cell membrane</location>
        <topology evidence="1">Multi-pass membrane protein</topology>
    </subcellularLocation>
</comment>
<dbReference type="EMBL" id="VLLA01000004">
    <property type="protein sequence ID" value="TWI72566.1"/>
    <property type="molecule type" value="Genomic_DNA"/>
</dbReference>
<dbReference type="InterPro" id="IPR029787">
    <property type="entry name" value="Nucleotide_cyclase"/>
</dbReference>
<dbReference type="CDD" id="cd00207">
    <property type="entry name" value="fer2"/>
    <property type="match status" value="1"/>
</dbReference>
<dbReference type="PROSITE" id="PS50125">
    <property type="entry name" value="GUANYLATE_CYCLASE_2"/>
    <property type="match status" value="1"/>
</dbReference>
<dbReference type="Gene3D" id="3.10.20.30">
    <property type="match status" value="1"/>
</dbReference>
<protein>
    <submittedName>
        <fullName evidence="7">Adenylate cyclase</fullName>
    </submittedName>
</protein>
<keyword evidence="8" id="KW-1185">Reference proteome</keyword>
<proteinExistence type="predicted"/>
<dbReference type="Proteomes" id="UP000316291">
    <property type="component" value="Unassembled WGS sequence"/>
</dbReference>
<feature type="transmembrane region" description="Helical" evidence="4">
    <location>
        <begin position="20"/>
        <end position="38"/>
    </location>
</feature>
<evidence type="ECO:0000256" key="1">
    <source>
        <dbReference type="ARBA" id="ARBA00004651"/>
    </source>
</evidence>
<evidence type="ECO:0000259" key="6">
    <source>
        <dbReference type="PROSITE" id="PS51085"/>
    </source>
</evidence>
<feature type="transmembrane region" description="Helical" evidence="4">
    <location>
        <begin position="58"/>
        <end position="85"/>
    </location>
</feature>
<dbReference type="PANTHER" id="PTHR43081:SF17">
    <property type="entry name" value="BLL5647 PROTEIN"/>
    <property type="match status" value="1"/>
</dbReference>
<feature type="domain" description="Guanylate cyclase" evidence="5">
    <location>
        <begin position="381"/>
        <end position="513"/>
    </location>
</feature>
<dbReference type="SUPFAM" id="SSF55073">
    <property type="entry name" value="Nucleotide cyclase"/>
    <property type="match status" value="1"/>
</dbReference>
<feature type="domain" description="2Fe-2S ferredoxin-type" evidence="6">
    <location>
        <begin position="263"/>
        <end position="359"/>
    </location>
</feature>
<gene>
    <name evidence="7" type="ORF">IQ16_02144</name>
</gene>
<feature type="transmembrane region" description="Helical" evidence="4">
    <location>
        <begin position="145"/>
        <end position="167"/>
    </location>
</feature>
<dbReference type="GO" id="GO:0006171">
    <property type="term" value="P:cAMP biosynthetic process"/>
    <property type="evidence" value="ECO:0007669"/>
    <property type="project" value="TreeGrafter"/>
</dbReference>
<feature type="transmembrane region" description="Helical" evidence="4">
    <location>
        <begin position="179"/>
        <end position="196"/>
    </location>
</feature>
<feature type="transmembrane region" description="Helical" evidence="4">
    <location>
        <begin position="233"/>
        <end position="251"/>
    </location>
</feature>
<organism evidence="7 8">
    <name type="scientific">Bradyrhizobium huanghuaihaiense</name>
    <dbReference type="NCBI Taxonomy" id="990078"/>
    <lineage>
        <taxon>Bacteria</taxon>
        <taxon>Pseudomonadati</taxon>
        <taxon>Pseudomonadota</taxon>
        <taxon>Alphaproteobacteria</taxon>
        <taxon>Hyphomicrobiales</taxon>
        <taxon>Nitrobacteraceae</taxon>
        <taxon>Bradyrhizobium</taxon>
    </lineage>
</organism>
<evidence type="ECO:0000256" key="2">
    <source>
        <dbReference type="ARBA" id="ARBA00022475"/>
    </source>
</evidence>
<keyword evidence="2" id="KW-1003">Cell membrane</keyword>